<evidence type="ECO:0000256" key="6">
    <source>
        <dbReference type="ARBA" id="ARBA00022989"/>
    </source>
</evidence>
<proteinExistence type="inferred from homology"/>
<dbReference type="PANTHER" id="PTHR31586">
    <property type="entry name" value="CYTOCHROME C OXIDASE PROTEIN 20"/>
    <property type="match status" value="1"/>
</dbReference>
<evidence type="ECO:0000256" key="7">
    <source>
        <dbReference type="ARBA" id="ARBA00023128"/>
    </source>
</evidence>
<evidence type="ECO:0000256" key="3">
    <source>
        <dbReference type="ARBA" id="ARBA00017689"/>
    </source>
</evidence>
<feature type="transmembrane region" description="Helical" evidence="9">
    <location>
        <begin position="66"/>
        <end position="85"/>
    </location>
</feature>
<keyword evidence="8 9" id="KW-0472">Membrane</keyword>
<comment type="similarity">
    <text evidence="2">Belongs to the COX20 family.</text>
</comment>
<dbReference type="Pfam" id="PF12597">
    <property type="entry name" value="Cox20"/>
    <property type="match status" value="1"/>
</dbReference>
<dbReference type="PANTHER" id="PTHR31586:SF1">
    <property type="entry name" value="CYTOCHROME C OXIDASE ASSEMBLY PROTEIN COX20, MITOCHONDRIAL"/>
    <property type="match status" value="1"/>
</dbReference>
<dbReference type="InterPro" id="IPR022533">
    <property type="entry name" value="Cox20"/>
</dbReference>
<keyword evidence="5" id="KW-0999">Mitochondrion inner membrane</keyword>
<name>A0A7S4B0F3_CHRCT</name>
<keyword evidence="6 9" id="KW-1133">Transmembrane helix</keyword>
<accession>A0A7S4B0F3</accession>
<reference evidence="10" key="1">
    <citation type="submission" date="2021-01" db="EMBL/GenBank/DDBJ databases">
        <authorList>
            <person name="Corre E."/>
            <person name="Pelletier E."/>
            <person name="Niang G."/>
            <person name="Scheremetjew M."/>
            <person name="Finn R."/>
            <person name="Kale V."/>
            <person name="Holt S."/>
            <person name="Cochrane G."/>
            <person name="Meng A."/>
            <person name="Brown T."/>
            <person name="Cohen L."/>
        </authorList>
    </citation>
    <scope>NUCLEOTIDE SEQUENCE</scope>
    <source>
        <strain evidence="10">CCMP645</strain>
    </source>
</reference>
<dbReference type="GO" id="GO:0005743">
    <property type="term" value="C:mitochondrial inner membrane"/>
    <property type="evidence" value="ECO:0007669"/>
    <property type="project" value="UniProtKB-SubCell"/>
</dbReference>
<keyword evidence="4 9" id="KW-0812">Transmembrane</keyword>
<dbReference type="AlphaFoldDB" id="A0A7S4B0F3"/>
<keyword evidence="7" id="KW-0496">Mitochondrion</keyword>
<evidence type="ECO:0000256" key="9">
    <source>
        <dbReference type="SAM" id="Phobius"/>
    </source>
</evidence>
<evidence type="ECO:0000256" key="1">
    <source>
        <dbReference type="ARBA" id="ARBA00004273"/>
    </source>
</evidence>
<sequence>MAAPDEPAAVVVNDEDREQAKRETRWKALMTFHHAPCLAQSVGLGVAGGTSIGVLRYLTSKQPMNALNWGAVVGGLLYGSTWFVCRRAMYKSIEEEAKLLSGVAQNDAAAIREYAKRVHERQQQKKADA</sequence>
<evidence type="ECO:0000256" key="4">
    <source>
        <dbReference type="ARBA" id="ARBA00022692"/>
    </source>
</evidence>
<evidence type="ECO:0000256" key="8">
    <source>
        <dbReference type="ARBA" id="ARBA00023136"/>
    </source>
</evidence>
<organism evidence="10">
    <name type="scientific">Chrysotila carterae</name>
    <name type="common">Marine alga</name>
    <name type="synonym">Syracosphaera carterae</name>
    <dbReference type="NCBI Taxonomy" id="13221"/>
    <lineage>
        <taxon>Eukaryota</taxon>
        <taxon>Haptista</taxon>
        <taxon>Haptophyta</taxon>
        <taxon>Prymnesiophyceae</taxon>
        <taxon>Isochrysidales</taxon>
        <taxon>Isochrysidaceae</taxon>
        <taxon>Chrysotila</taxon>
    </lineage>
</organism>
<dbReference type="GO" id="GO:0033617">
    <property type="term" value="P:mitochondrial respiratory chain complex IV assembly"/>
    <property type="evidence" value="ECO:0007669"/>
    <property type="project" value="InterPro"/>
</dbReference>
<evidence type="ECO:0000256" key="5">
    <source>
        <dbReference type="ARBA" id="ARBA00022792"/>
    </source>
</evidence>
<protein>
    <recommendedName>
        <fullName evidence="3">Cytochrome c oxidase assembly protein COX20, mitochondrial</fullName>
    </recommendedName>
</protein>
<gene>
    <name evidence="10" type="ORF">PCAR00345_LOCUS2362</name>
</gene>
<evidence type="ECO:0000256" key="2">
    <source>
        <dbReference type="ARBA" id="ARBA00009575"/>
    </source>
</evidence>
<comment type="subcellular location">
    <subcellularLocation>
        <location evidence="1">Mitochondrion inner membrane</location>
    </subcellularLocation>
</comment>
<dbReference type="EMBL" id="HBIZ01004271">
    <property type="protein sequence ID" value="CAE0749778.1"/>
    <property type="molecule type" value="Transcribed_RNA"/>
</dbReference>
<evidence type="ECO:0000313" key="10">
    <source>
        <dbReference type="EMBL" id="CAE0749778.1"/>
    </source>
</evidence>